<dbReference type="RefSeq" id="WP_251802331.1">
    <property type="nucleotide sequence ID" value="NZ_JAMQOL010000049.1"/>
</dbReference>
<dbReference type="InterPro" id="IPR000917">
    <property type="entry name" value="Sulfatase_N"/>
</dbReference>
<organism evidence="3 4">
    <name type="scientific">Paractinoplanes hotanensis</name>
    <dbReference type="NCBI Taxonomy" id="2906497"/>
    <lineage>
        <taxon>Bacteria</taxon>
        <taxon>Bacillati</taxon>
        <taxon>Actinomycetota</taxon>
        <taxon>Actinomycetes</taxon>
        <taxon>Micromonosporales</taxon>
        <taxon>Micromonosporaceae</taxon>
        <taxon>Paractinoplanes</taxon>
    </lineage>
</organism>
<accession>A0ABT0Y975</accession>
<dbReference type="SUPFAM" id="SSF53649">
    <property type="entry name" value="Alkaline phosphatase-like"/>
    <property type="match status" value="1"/>
</dbReference>
<dbReference type="Pfam" id="PF00884">
    <property type="entry name" value="Sulfatase"/>
    <property type="match status" value="1"/>
</dbReference>
<evidence type="ECO:0000256" key="1">
    <source>
        <dbReference type="SAM" id="Phobius"/>
    </source>
</evidence>
<reference evidence="3 4" key="1">
    <citation type="submission" date="2022-06" db="EMBL/GenBank/DDBJ databases">
        <title>Actinoplanes abujensis sp. nov., isolated from Nigerian arid soil.</title>
        <authorList>
            <person name="Ding P."/>
        </authorList>
    </citation>
    <scope>NUCLEOTIDE SEQUENCE [LARGE SCALE GENOMIC DNA]</scope>
    <source>
        <strain evidence="4">TRM88002</strain>
    </source>
</reference>
<comment type="caution">
    <text evidence="3">The sequence shown here is derived from an EMBL/GenBank/DDBJ whole genome shotgun (WGS) entry which is preliminary data.</text>
</comment>
<dbReference type="Proteomes" id="UP001523216">
    <property type="component" value="Unassembled WGS sequence"/>
</dbReference>
<keyword evidence="4" id="KW-1185">Reference proteome</keyword>
<keyword evidence="1" id="KW-1133">Transmembrane helix</keyword>
<sequence>MPEIQDGPPAVGRLKTFARHPRVQLTLTVLAALLLFVALIFPNILSRLTPLGFLRIPLEGAVMVGLLVVLPPRARRVFAIVAGALVGLLVLEKCLDMGFFSELNRPFDPVLDWVLFDDAFSFVVDSYGRFAAIAAVAVIVLLVAGVLALTCWSVLRVGALVGRHRKRSAITAGGVGVAWALTFSLGVSVWGAVPVAARSTATYAWDRAHQARAGLRDEAEFAKEVQQDPFKTVPPAQMLTGLKGKDVIFTFVESYGRSAVEGVALAPAVTPVLDRGTAALAEAGFTARSGWLTSPTFGGGSWLAHATFESGLWINNEQRYRNLVATDRLTLTRAFRDANYRTVSVMPGATRAWPEGNFYGYDTVWDSRNLGYQGPKFSWSPMPDQYTLKQLNTIEYKKAGRGPLMVEMPLVSSHTPWAPIPDYLPDWNQVGDGSIYHRMVEGAKKPSALWAEPREVRAEYGKSIVYSLTALINWVKLYGDDNLVMVFLGDHQPSPIAAGAGASHDVPITVLAKGPKALDRIASWGWTEGLRPRPDAPVWPMNDFRDKFFTAFGEQTPAS</sequence>
<dbReference type="Gene3D" id="3.40.720.10">
    <property type="entry name" value="Alkaline Phosphatase, subunit A"/>
    <property type="match status" value="1"/>
</dbReference>
<evidence type="ECO:0000313" key="3">
    <source>
        <dbReference type="EMBL" id="MCM4082601.1"/>
    </source>
</evidence>
<feature type="transmembrane region" description="Helical" evidence="1">
    <location>
        <begin position="77"/>
        <end position="100"/>
    </location>
</feature>
<feature type="domain" description="Sulfatase N-terminal" evidence="2">
    <location>
        <begin position="288"/>
        <end position="495"/>
    </location>
</feature>
<keyword evidence="1" id="KW-0812">Transmembrane</keyword>
<feature type="transmembrane region" description="Helical" evidence="1">
    <location>
        <begin position="23"/>
        <end position="45"/>
    </location>
</feature>
<feature type="transmembrane region" description="Helical" evidence="1">
    <location>
        <begin position="169"/>
        <end position="193"/>
    </location>
</feature>
<dbReference type="EMBL" id="JAMQOL010000049">
    <property type="protein sequence ID" value="MCM4082601.1"/>
    <property type="molecule type" value="Genomic_DNA"/>
</dbReference>
<dbReference type="InterPro" id="IPR017850">
    <property type="entry name" value="Alkaline_phosphatase_core_sf"/>
</dbReference>
<evidence type="ECO:0000313" key="4">
    <source>
        <dbReference type="Proteomes" id="UP001523216"/>
    </source>
</evidence>
<feature type="transmembrane region" description="Helical" evidence="1">
    <location>
        <begin position="51"/>
        <end position="70"/>
    </location>
</feature>
<gene>
    <name evidence="3" type="ORF">LXN57_34035</name>
</gene>
<keyword evidence="1" id="KW-0472">Membrane</keyword>
<protein>
    <submittedName>
        <fullName evidence="3">Sulfatase-like hydrolase/transferase</fullName>
    </submittedName>
</protein>
<feature type="transmembrane region" description="Helical" evidence="1">
    <location>
        <begin position="130"/>
        <end position="157"/>
    </location>
</feature>
<name>A0ABT0Y975_9ACTN</name>
<proteinExistence type="predicted"/>
<evidence type="ECO:0000259" key="2">
    <source>
        <dbReference type="Pfam" id="PF00884"/>
    </source>
</evidence>